<dbReference type="PANTHER" id="PTHR13681">
    <property type="entry name" value="SURVIVAL OF MOTOR NEURON-RELATED-SPLICING FACTOR 30-RELATED"/>
    <property type="match status" value="1"/>
</dbReference>
<keyword evidence="2" id="KW-0539">Nucleus</keyword>
<name>A0A8X7Y1C6_POPTO</name>
<feature type="compositionally biased region" description="Polar residues" evidence="3">
    <location>
        <begin position="30"/>
        <end position="44"/>
    </location>
</feature>
<feature type="compositionally biased region" description="Basic and acidic residues" evidence="3">
    <location>
        <begin position="435"/>
        <end position="450"/>
    </location>
</feature>
<feature type="compositionally biased region" description="Basic residues" evidence="3">
    <location>
        <begin position="594"/>
        <end position="614"/>
    </location>
</feature>
<feature type="compositionally biased region" description="Polar residues" evidence="3">
    <location>
        <begin position="415"/>
        <end position="431"/>
    </location>
</feature>
<feature type="compositionally biased region" description="Basic and acidic residues" evidence="3">
    <location>
        <begin position="397"/>
        <end position="414"/>
    </location>
</feature>
<protein>
    <recommendedName>
        <fullName evidence="4">RecQ mediated genome instability protein 1 OB-fold domain-containing protein</fullName>
    </recommendedName>
</protein>
<feature type="compositionally biased region" description="Basic and acidic residues" evidence="3">
    <location>
        <begin position="457"/>
        <end position="468"/>
    </location>
</feature>
<accession>A0A8X7Y1C6</accession>
<evidence type="ECO:0000256" key="2">
    <source>
        <dbReference type="ARBA" id="ARBA00023242"/>
    </source>
</evidence>
<evidence type="ECO:0000256" key="3">
    <source>
        <dbReference type="SAM" id="MobiDB-lite"/>
    </source>
</evidence>
<feature type="compositionally biased region" description="Basic and acidic residues" evidence="3">
    <location>
        <begin position="583"/>
        <end position="593"/>
    </location>
</feature>
<gene>
    <name evidence="5" type="ORF">POTOM_056082</name>
</gene>
<dbReference type="InterPro" id="IPR013894">
    <property type="entry name" value="RMI1_OB"/>
</dbReference>
<dbReference type="SMART" id="SM01161">
    <property type="entry name" value="DUF1767"/>
    <property type="match status" value="1"/>
</dbReference>
<dbReference type="Pfam" id="PF08585">
    <property type="entry name" value="RMI1_N_C"/>
    <property type="match status" value="1"/>
</dbReference>
<dbReference type="EMBL" id="JAAWWB010000035">
    <property type="protein sequence ID" value="KAG6740627.1"/>
    <property type="molecule type" value="Genomic_DNA"/>
</dbReference>
<dbReference type="Proteomes" id="UP000886885">
    <property type="component" value="Chromosome 18A"/>
</dbReference>
<evidence type="ECO:0000259" key="4">
    <source>
        <dbReference type="Pfam" id="PF08585"/>
    </source>
</evidence>
<proteinExistence type="predicted"/>
<evidence type="ECO:0000313" key="5">
    <source>
        <dbReference type="EMBL" id="KAG6740627.1"/>
    </source>
</evidence>
<sequence>MNHCPNMISGWPKARCIISRNHELKKKETTTPGQQPARNATKPRQNISIVESTEAKAVAMDGLEESSSKAAEAVLEILRTRGWFLGGIDQLNALIIIHSALSDDGDPCTVANAVESELLNMDLRSIGVKSLPDPNLLNKTSYLQGPKILQISAVRDISVSSIEGFPNSSKRRLLKLGLTDGHNEITAIEYFHIPSIPNDIAPGSKVRLDNKAPVHNCIVCLNPKVITVIGGSVQSLHEEWQMKQKYSGFSRSSLRLSQETDNGGPPPFEKLQIGAPSHRSSRQAIRSGLSSRCYMQLAFDFLSLMTFFCSGYVTSPHWFWQWGNEPPLSVKCKCMGFSLEISYKEKANIPDYFKSTSNSTVQISTETAGNTKVLPLDSQRKADSVDDKVRVASLRTSNKENPRNLQWRSKEDYHGSTSKSNVPTVAKTSGNAELRPVDSEKKVDDDKEKTVSLNESLEQKPNDSSARQKEVIETIPVQNQAASQKLLLKMNHNQGDPHSKGQKYRVKNKQEESQVFTLEEWEKSNAGSKRLTKNDFPDTSCDEDLASKLQDQLDVEDFHVHRRTHNSVVDDIRMSMFSYERDGNKVNEMEHGGRGRGRGRGGGRGKGRGRRRYN</sequence>
<dbReference type="AlphaFoldDB" id="A0A8X7Y1C6"/>
<comment type="subcellular location">
    <subcellularLocation>
        <location evidence="1">Nucleus</location>
    </subcellularLocation>
</comment>
<feature type="region of interest" description="Disordered" evidence="3">
    <location>
        <begin position="23"/>
        <end position="44"/>
    </location>
</feature>
<organism evidence="5 6">
    <name type="scientific">Populus tomentosa</name>
    <name type="common">Chinese white poplar</name>
    <dbReference type="NCBI Taxonomy" id="118781"/>
    <lineage>
        <taxon>Eukaryota</taxon>
        <taxon>Viridiplantae</taxon>
        <taxon>Streptophyta</taxon>
        <taxon>Embryophyta</taxon>
        <taxon>Tracheophyta</taxon>
        <taxon>Spermatophyta</taxon>
        <taxon>Magnoliopsida</taxon>
        <taxon>eudicotyledons</taxon>
        <taxon>Gunneridae</taxon>
        <taxon>Pentapetalae</taxon>
        <taxon>rosids</taxon>
        <taxon>fabids</taxon>
        <taxon>Malpighiales</taxon>
        <taxon>Salicaceae</taxon>
        <taxon>Saliceae</taxon>
        <taxon>Populus</taxon>
    </lineage>
</organism>
<feature type="region of interest" description="Disordered" evidence="3">
    <location>
        <begin position="397"/>
        <end position="468"/>
    </location>
</feature>
<feature type="region of interest" description="Disordered" evidence="3">
    <location>
        <begin position="583"/>
        <end position="614"/>
    </location>
</feature>
<feature type="domain" description="RecQ mediated genome instability protein 1 OB-fold" evidence="4">
    <location>
        <begin position="143"/>
        <end position="242"/>
    </location>
</feature>
<reference evidence="5" key="1">
    <citation type="journal article" date="2020" name="bioRxiv">
        <title>Hybrid origin of Populus tomentosa Carr. identified through genome sequencing and phylogenomic analysis.</title>
        <authorList>
            <person name="An X."/>
            <person name="Gao K."/>
            <person name="Chen Z."/>
            <person name="Li J."/>
            <person name="Yang X."/>
            <person name="Yang X."/>
            <person name="Zhou J."/>
            <person name="Guo T."/>
            <person name="Zhao T."/>
            <person name="Huang S."/>
            <person name="Miao D."/>
            <person name="Khan W.U."/>
            <person name="Rao P."/>
            <person name="Ye M."/>
            <person name="Lei B."/>
            <person name="Liao W."/>
            <person name="Wang J."/>
            <person name="Ji L."/>
            <person name="Li Y."/>
            <person name="Guo B."/>
            <person name="Mustafa N.S."/>
            <person name="Li S."/>
            <person name="Yun Q."/>
            <person name="Keller S.R."/>
            <person name="Mao J."/>
            <person name="Zhang R."/>
            <person name="Strauss S.H."/>
        </authorList>
    </citation>
    <scope>NUCLEOTIDE SEQUENCE</scope>
    <source>
        <strain evidence="5">GM15</strain>
        <tissue evidence="5">Leaf</tissue>
    </source>
</reference>
<keyword evidence="6" id="KW-1185">Reference proteome</keyword>
<dbReference type="OrthoDB" id="434939at2759"/>
<dbReference type="PANTHER" id="PTHR13681:SF24">
    <property type="entry name" value="TUDOR DOMAIN-CONTAINING PROTEIN 3"/>
    <property type="match status" value="1"/>
</dbReference>
<evidence type="ECO:0000256" key="1">
    <source>
        <dbReference type="ARBA" id="ARBA00004123"/>
    </source>
</evidence>
<comment type="caution">
    <text evidence="5">The sequence shown here is derived from an EMBL/GenBank/DDBJ whole genome shotgun (WGS) entry which is preliminary data.</text>
</comment>
<dbReference type="GO" id="GO:0005634">
    <property type="term" value="C:nucleus"/>
    <property type="evidence" value="ECO:0007669"/>
    <property type="project" value="UniProtKB-SubCell"/>
</dbReference>
<evidence type="ECO:0000313" key="6">
    <source>
        <dbReference type="Proteomes" id="UP000886885"/>
    </source>
</evidence>
<feature type="region of interest" description="Disordered" evidence="3">
    <location>
        <begin position="255"/>
        <end position="278"/>
    </location>
</feature>